<dbReference type="PROSITE" id="PS50850">
    <property type="entry name" value="MFS"/>
    <property type="match status" value="1"/>
</dbReference>
<dbReference type="PROSITE" id="PS00217">
    <property type="entry name" value="SUGAR_TRANSPORT_2"/>
    <property type="match status" value="1"/>
</dbReference>
<gene>
    <name evidence="8" type="ORF">IMG5_004630</name>
</gene>
<evidence type="ECO:0000256" key="1">
    <source>
        <dbReference type="ARBA" id="ARBA00004141"/>
    </source>
</evidence>
<dbReference type="Proteomes" id="UP000008983">
    <property type="component" value="Unassembled WGS sequence"/>
</dbReference>
<dbReference type="InParanoid" id="G0QJE8"/>
<evidence type="ECO:0000256" key="5">
    <source>
        <dbReference type="ARBA" id="ARBA00023136"/>
    </source>
</evidence>
<keyword evidence="2" id="KW-0813">Transport</keyword>
<dbReference type="SUPFAM" id="SSF103473">
    <property type="entry name" value="MFS general substrate transporter"/>
    <property type="match status" value="1"/>
</dbReference>
<dbReference type="InterPro" id="IPR011701">
    <property type="entry name" value="MFS"/>
</dbReference>
<dbReference type="GO" id="GO:0022857">
    <property type="term" value="F:transmembrane transporter activity"/>
    <property type="evidence" value="ECO:0007669"/>
    <property type="project" value="InterPro"/>
</dbReference>
<feature type="transmembrane region" description="Helical" evidence="6">
    <location>
        <begin position="436"/>
        <end position="457"/>
    </location>
</feature>
<dbReference type="OrthoDB" id="4139357at2759"/>
<proteinExistence type="predicted"/>
<protein>
    <submittedName>
        <fullName evidence="8">Major facilitator superfamily protein, putative</fullName>
        <ecNumber evidence="8">1.6.5.3</ecNumber>
    </submittedName>
</protein>
<feature type="transmembrane region" description="Helical" evidence="6">
    <location>
        <begin position="79"/>
        <end position="98"/>
    </location>
</feature>
<name>G0QJE8_ICHMU</name>
<keyword evidence="5 6" id="KW-0472">Membrane</keyword>
<evidence type="ECO:0000256" key="6">
    <source>
        <dbReference type="SAM" id="Phobius"/>
    </source>
</evidence>
<dbReference type="InterPro" id="IPR036259">
    <property type="entry name" value="MFS_trans_sf"/>
</dbReference>
<dbReference type="PANTHER" id="PTHR23511">
    <property type="entry name" value="SYNAPTIC VESICLE GLYCOPROTEIN 2"/>
    <property type="match status" value="1"/>
</dbReference>
<evidence type="ECO:0000256" key="2">
    <source>
        <dbReference type="ARBA" id="ARBA00022448"/>
    </source>
</evidence>
<feature type="transmembrane region" description="Helical" evidence="6">
    <location>
        <begin position="408"/>
        <end position="430"/>
    </location>
</feature>
<organism evidence="8 9">
    <name type="scientific">Ichthyophthirius multifiliis</name>
    <name type="common">White spot disease agent</name>
    <name type="synonym">Ich</name>
    <dbReference type="NCBI Taxonomy" id="5932"/>
    <lineage>
        <taxon>Eukaryota</taxon>
        <taxon>Sar</taxon>
        <taxon>Alveolata</taxon>
        <taxon>Ciliophora</taxon>
        <taxon>Intramacronucleata</taxon>
        <taxon>Oligohymenophorea</taxon>
        <taxon>Hymenostomatida</taxon>
        <taxon>Ophryoglenina</taxon>
        <taxon>Ichthyophthirius</taxon>
    </lineage>
</organism>
<evidence type="ECO:0000256" key="3">
    <source>
        <dbReference type="ARBA" id="ARBA00022692"/>
    </source>
</evidence>
<dbReference type="GO" id="GO:0016491">
    <property type="term" value="F:oxidoreductase activity"/>
    <property type="evidence" value="ECO:0007669"/>
    <property type="project" value="UniProtKB-KW"/>
</dbReference>
<dbReference type="RefSeq" id="XP_004039964.1">
    <property type="nucleotide sequence ID" value="XM_004039916.1"/>
</dbReference>
<evidence type="ECO:0000259" key="7">
    <source>
        <dbReference type="PROSITE" id="PS50850"/>
    </source>
</evidence>
<feature type="domain" description="Major facilitator superfamily (MFS) profile" evidence="7">
    <location>
        <begin position="36"/>
        <end position="460"/>
    </location>
</feature>
<comment type="subcellular location">
    <subcellularLocation>
        <location evidence="1">Membrane</location>
        <topology evidence="1">Multi-pass membrane protein</topology>
    </subcellularLocation>
</comment>
<sequence length="472" mass="54652">MILEENTQLIQEQKDFKSFDDILKEKIGFGKFQIQTMFIITFIDFIDGAELNFLSISLQILKIEWNLESRQVEILSSSYYIGLVIGCIFSGYFCDFFGRKCSMQIGNLLQLFTIIWTVFVQDFYSFACIRILLGFSIGLTLIISGILSSEISSKHLRGRKIAILGGCIGLGKIYLLFISSFFLDDLSKGNWRAIVICQAVLLLILNILNFLILEESARLLVSQNKLEEAVKILNKMGKMNKKEEYIPINEQERNQLQNWRDYKFKQKINFKQQFKEIFLQEKYKNVTWRLLFGFTTQNFIYSSLMIILPFVLHQGGFGVFDLLIIDISEIPASIFCFFIIDLKSIGRVKIINSMLVLLIILSVSVYFFWMNFIIVGSFFINFCMKTYNICLCTILYESYGTQHRALGSSINVAFGRFAGVFGPFIIYKIFLYAQQLTYITFSLVFFITFLIFLYFPIEKSNVNLDSSESSVL</sequence>
<dbReference type="GeneID" id="14910855"/>
<keyword evidence="8" id="KW-0560">Oxidoreductase</keyword>
<feature type="transmembrane region" description="Helical" evidence="6">
    <location>
        <begin position="350"/>
        <end position="369"/>
    </location>
</feature>
<dbReference type="Gene3D" id="1.20.1250.20">
    <property type="entry name" value="MFS general substrate transporter like domains"/>
    <property type="match status" value="1"/>
</dbReference>
<dbReference type="CDD" id="cd06174">
    <property type="entry name" value="MFS"/>
    <property type="match status" value="1"/>
</dbReference>
<dbReference type="Pfam" id="PF07690">
    <property type="entry name" value="MFS_1"/>
    <property type="match status" value="1"/>
</dbReference>
<dbReference type="InterPro" id="IPR020846">
    <property type="entry name" value="MFS_dom"/>
</dbReference>
<dbReference type="GO" id="GO:0016020">
    <property type="term" value="C:membrane"/>
    <property type="evidence" value="ECO:0007669"/>
    <property type="project" value="UniProtKB-SubCell"/>
</dbReference>
<dbReference type="InterPro" id="IPR005829">
    <property type="entry name" value="Sugar_transporter_CS"/>
</dbReference>
<dbReference type="AlphaFoldDB" id="G0QJE8"/>
<dbReference type="OMA" id="YVVATFC"/>
<keyword evidence="3 6" id="KW-0812">Transmembrane</keyword>
<evidence type="ECO:0000256" key="4">
    <source>
        <dbReference type="ARBA" id="ARBA00022989"/>
    </source>
</evidence>
<feature type="transmembrane region" description="Helical" evidence="6">
    <location>
        <begin position="317"/>
        <end position="338"/>
    </location>
</feature>
<evidence type="ECO:0000313" key="9">
    <source>
        <dbReference type="Proteomes" id="UP000008983"/>
    </source>
</evidence>
<keyword evidence="4 6" id="KW-1133">Transmembrane helix</keyword>
<dbReference type="eggNOG" id="KOG0255">
    <property type="taxonomic scope" value="Eukaryota"/>
</dbReference>
<feature type="transmembrane region" description="Helical" evidence="6">
    <location>
        <begin position="130"/>
        <end position="149"/>
    </location>
</feature>
<reference evidence="8 9" key="1">
    <citation type="submission" date="2011-07" db="EMBL/GenBank/DDBJ databases">
        <authorList>
            <person name="Coyne R."/>
            <person name="Brami D."/>
            <person name="Johnson J."/>
            <person name="Hostetler J."/>
            <person name="Hannick L."/>
            <person name="Clark T."/>
            <person name="Cassidy-Hanley D."/>
            <person name="Inman J."/>
        </authorList>
    </citation>
    <scope>NUCLEOTIDE SEQUENCE [LARGE SCALE GENOMIC DNA]</scope>
    <source>
        <strain evidence="8 9">G5</strain>
    </source>
</reference>
<feature type="transmembrane region" description="Helical" evidence="6">
    <location>
        <begin position="189"/>
        <end position="213"/>
    </location>
</feature>
<keyword evidence="9" id="KW-1185">Reference proteome</keyword>
<dbReference type="PANTHER" id="PTHR23511:SF5">
    <property type="entry name" value="MAJOR FACILITATOR-TYPE TRANSPORTER HXNZ-RELATED"/>
    <property type="match status" value="1"/>
</dbReference>
<dbReference type="EMBL" id="GL983061">
    <property type="protein sequence ID" value="EGR34660.1"/>
    <property type="molecule type" value="Genomic_DNA"/>
</dbReference>
<dbReference type="STRING" id="857967.G0QJE8"/>
<dbReference type="EC" id="1.6.5.3" evidence="8"/>
<feature type="transmembrane region" description="Helical" evidence="6">
    <location>
        <begin position="161"/>
        <end position="183"/>
    </location>
</feature>
<accession>G0QJE8</accession>
<evidence type="ECO:0000313" key="8">
    <source>
        <dbReference type="EMBL" id="EGR34660.1"/>
    </source>
</evidence>
<feature type="transmembrane region" description="Helical" evidence="6">
    <location>
        <begin position="290"/>
        <end position="311"/>
    </location>
</feature>